<dbReference type="RefSeq" id="WP_134572523.1">
    <property type="nucleotide sequence ID" value="NZ_SOGT01000012.1"/>
</dbReference>
<dbReference type="EMBL" id="SOGT01000012">
    <property type="protein sequence ID" value="TFD25116.1"/>
    <property type="molecule type" value="Genomic_DNA"/>
</dbReference>
<keyword evidence="8" id="KW-1185">Reference proteome</keyword>
<keyword evidence="1 5" id="KW-0732">Signal</keyword>
<dbReference type="GO" id="GO:0016798">
    <property type="term" value="F:hydrolase activity, acting on glycosyl bonds"/>
    <property type="evidence" value="ECO:0007669"/>
    <property type="project" value="UniProtKB-KW"/>
</dbReference>
<dbReference type="Pfam" id="PF00041">
    <property type="entry name" value="fn3"/>
    <property type="match status" value="1"/>
</dbReference>
<dbReference type="Proteomes" id="UP000298424">
    <property type="component" value="Unassembled WGS sequence"/>
</dbReference>
<keyword evidence="2" id="KW-0326">Glycosidase</keyword>
<reference evidence="7 8" key="1">
    <citation type="submission" date="2019-03" db="EMBL/GenBank/DDBJ databases">
        <title>Genomics of glacier-inhabiting Cryobacterium strains.</title>
        <authorList>
            <person name="Liu Q."/>
            <person name="Xin Y.-H."/>
        </authorList>
    </citation>
    <scope>NUCLEOTIDE SEQUENCE [LARGE SCALE GENOMIC DNA]</scope>
    <source>
        <strain evidence="7 8">TMT1-1</strain>
    </source>
</reference>
<dbReference type="Gene3D" id="2.60.40.1220">
    <property type="match status" value="2"/>
</dbReference>
<dbReference type="Gene3D" id="2.60.120.560">
    <property type="entry name" value="Exo-inulinase, domain 1"/>
    <property type="match status" value="1"/>
</dbReference>
<dbReference type="OrthoDB" id="9802600at2"/>
<evidence type="ECO:0000256" key="2">
    <source>
        <dbReference type="ARBA" id="ARBA00023295"/>
    </source>
</evidence>
<accession>A0A4R8ZG54</accession>
<dbReference type="Pfam" id="PF13205">
    <property type="entry name" value="Big_5"/>
    <property type="match status" value="2"/>
</dbReference>
<dbReference type="SUPFAM" id="SSF49265">
    <property type="entry name" value="Fibronectin type III"/>
    <property type="match status" value="1"/>
</dbReference>
<dbReference type="AlphaFoldDB" id="A0A4R8ZG54"/>
<evidence type="ECO:0000256" key="1">
    <source>
        <dbReference type="ARBA" id="ARBA00022729"/>
    </source>
</evidence>
<feature type="signal peptide" evidence="5">
    <location>
        <begin position="1"/>
        <end position="34"/>
    </location>
</feature>
<evidence type="ECO:0000313" key="8">
    <source>
        <dbReference type="Proteomes" id="UP000298424"/>
    </source>
</evidence>
<dbReference type="SMART" id="SM00060">
    <property type="entry name" value="FN3"/>
    <property type="match status" value="1"/>
</dbReference>
<proteinExistence type="predicted"/>
<dbReference type="InterPro" id="IPR003961">
    <property type="entry name" value="FN3_dom"/>
</dbReference>
<feature type="chain" id="PRO_5039011660" description="Fibronectin type-III domain-containing protein" evidence="5">
    <location>
        <begin position="35"/>
        <end position="855"/>
    </location>
</feature>
<dbReference type="InterPro" id="IPR014755">
    <property type="entry name" value="Cu-Rt/internalin_Ig-like"/>
</dbReference>
<evidence type="ECO:0000313" key="7">
    <source>
        <dbReference type="EMBL" id="TFD25116.1"/>
    </source>
</evidence>
<organism evidence="7 8">
    <name type="scientific">Cryobacterium lyxosi</name>
    <dbReference type="NCBI Taxonomy" id="1259228"/>
    <lineage>
        <taxon>Bacteria</taxon>
        <taxon>Bacillati</taxon>
        <taxon>Actinomycetota</taxon>
        <taxon>Actinomycetes</taxon>
        <taxon>Micrococcales</taxon>
        <taxon>Microbacteriaceae</taxon>
        <taxon>Cryobacterium</taxon>
    </lineage>
</organism>
<dbReference type="InterPro" id="IPR013783">
    <property type="entry name" value="Ig-like_fold"/>
</dbReference>
<feature type="region of interest" description="Disordered" evidence="4">
    <location>
        <begin position="236"/>
        <end position="256"/>
    </location>
</feature>
<dbReference type="PROSITE" id="PS50853">
    <property type="entry name" value="FN3"/>
    <property type="match status" value="1"/>
</dbReference>
<dbReference type="SUPFAM" id="SSF55486">
    <property type="entry name" value="Metalloproteases ('zincins'), catalytic domain"/>
    <property type="match status" value="1"/>
</dbReference>
<dbReference type="GO" id="GO:0000272">
    <property type="term" value="P:polysaccharide catabolic process"/>
    <property type="evidence" value="ECO:0007669"/>
    <property type="project" value="UniProtKB-KW"/>
</dbReference>
<protein>
    <recommendedName>
        <fullName evidence="6">Fibronectin type-III domain-containing protein</fullName>
    </recommendedName>
</protein>
<keyword evidence="3" id="KW-0624">Polysaccharide degradation</keyword>
<evidence type="ECO:0000256" key="5">
    <source>
        <dbReference type="SAM" id="SignalP"/>
    </source>
</evidence>
<evidence type="ECO:0000256" key="4">
    <source>
        <dbReference type="SAM" id="MobiDB-lite"/>
    </source>
</evidence>
<name>A0A4R8ZG54_9MICO</name>
<evidence type="ECO:0000259" key="6">
    <source>
        <dbReference type="PROSITE" id="PS50853"/>
    </source>
</evidence>
<dbReference type="Gene3D" id="2.60.40.10">
    <property type="entry name" value="Immunoglobulins"/>
    <property type="match status" value="1"/>
</dbReference>
<keyword evidence="2" id="KW-0378">Hydrolase</keyword>
<keyword evidence="3" id="KW-0119">Carbohydrate metabolism</keyword>
<comment type="caution">
    <text evidence="7">The sequence shown here is derived from an EMBL/GenBank/DDBJ whole genome shotgun (WGS) entry which is preliminary data.</text>
</comment>
<evidence type="ECO:0000256" key="3">
    <source>
        <dbReference type="ARBA" id="ARBA00023326"/>
    </source>
</evidence>
<dbReference type="InterPro" id="IPR036116">
    <property type="entry name" value="FN3_sf"/>
</dbReference>
<dbReference type="CDD" id="cd00063">
    <property type="entry name" value="FN3"/>
    <property type="match status" value="1"/>
</dbReference>
<feature type="domain" description="Fibronectin type-III" evidence="6">
    <location>
        <begin position="367"/>
        <end position="461"/>
    </location>
</feature>
<dbReference type="InterPro" id="IPR032812">
    <property type="entry name" value="SbsA_Ig"/>
</dbReference>
<gene>
    <name evidence="7" type="ORF">E3T27_10070</name>
</gene>
<sequence>MTIVRAPRPSRIIRRALAALAVLATIAASFTLLPTDVADASSGSGPTASLVRTAPDLAKLCARLKITVAKTTLCSHGPDPLAAFGGAAKLKQTSALEEQRVAAAPASELTALCSAGGVSGKRIEVIYGVPQDRTNRFAEMLAPLRDIVRQVNNNLEAVDAATSQNYRFLCTNGADVTVRNVTLAPVGTDGTYTFDDYVISMQNQVERGLGPVNYIANDRLYITYIDQIQDVYPYGGQGELTGDDQPSAAANANNDSRPRYSMSAYLDMPVIAHEIGHNIGAVQDSAPHSTKGGHCYDENDLMCYDDGGPYFALGGRLTFTCAGLASAVDCHSEDYYYPGTPPASNYLATHWNTANSGFLSPIVSVVKPSPPTAVTAIAGDARVFVGWAGPATGAPVVDLYHVVVIAPSGDQWLWAGDGRERTATINGLTNGTPYTVSVSAENSSGSSAQVSAPTTVVPKVAAIRETFTSSAANFTEIRGGTWAVASGRYSLTAPSTAAAPNANLALQKTVMAGDFSVMATGMTVASTSPWNDFSIVFDYRDALNYYFANFSEGQDAASNGLFRVSRGVAVQIADFTPTITANTFYSIRIERQGAAIRVFRGTTLLAAAVDATFSSGRVGVGSKNDAAKFDDLIVTGTIGGTDTMAPTVAAKSPVSLATRVAQTANTTATFSEAVQGVSPTTMRLKNAAGTTVSAAVSYDAATRIATLNPSASLAPDTKYAVSLTGGATAIRDGAGNPLVSTGWSFTTGPAPTITIRTPSSGATGVSRTASISATFSEGMAGVAASTFTLKNTVTGARITGVVSRSGTTNKWILNPGSTLAARTSFTVTVTGGTTMVRDLAGNPVSTSIWKFTTGS</sequence>